<feature type="transmembrane region" description="Helical" evidence="3">
    <location>
        <begin position="154"/>
        <end position="172"/>
    </location>
</feature>
<evidence type="ECO:0000256" key="2">
    <source>
        <dbReference type="SAM" id="MobiDB-lite"/>
    </source>
</evidence>
<feature type="region of interest" description="Disordered" evidence="2">
    <location>
        <begin position="1"/>
        <end position="29"/>
    </location>
</feature>
<evidence type="ECO:0000256" key="3">
    <source>
        <dbReference type="SAM" id="Phobius"/>
    </source>
</evidence>
<keyword evidence="3" id="KW-1133">Transmembrane helix</keyword>
<name>A0A365U920_9RHOB</name>
<dbReference type="GO" id="GO:0009306">
    <property type="term" value="P:protein secretion"/>
    <property type="evidence" value="ECO:0007669"/>
    <property type="project" value="InterPro"/>
</dbReference>
<dbReference type="PANTHER" id="PTHR30531">
    <property type="entry name" value="FLAGELLAR BIOSYNTHETIC PROTEIN FLHB"/>
    <property type="match status" value="1"/>
</dbReference>
<keyword evidence="4" id="KW-0969">Cilium</keyword>
<dbReference type="InterPro" id="IPR029025">
    <property type="entry name" value="T3SS_substrate_exporter_C"/>
</dbReference>
<dbReference type="PANTHER" id="PTHR30531:SF12">
    <property type="entry name" value="FLAGELLAR BIOSYNTHETIC PROTEIN FLHB"/>
    <property type="match status" value="1"/>
</dbReference>
<keyword evidence="4" id="KW-0282">Flagellum</keyword>
<dbReference type="EMBL" id="QNTQ01000010">
    <property type="protein sequence ID" value="RBI84631.1"/>
    <property type="molecule type" value="Genomic_DNA"/>
</dbReference>
<gene>
    <name evidence="4" type="ORF">DRV85_11800</name>
</gene>
<keyword evidence="5" id="KW-1185">Reference proteome</keyword>
<dbReference type="Pfam" id="PF01312">
    <property type="entry name" value="Bac_export_2"/>
    <property type="match status" value="1"/>
</dbReference>
<accession>A0A365U920</accession>
<feature type="transmembrane region" description="Helical" evidence="3">
    <location>
        <begin position="35"/>
        <end position="56"/>
    </location>
</feature>
<dbReference type="Gene3D" id="3.40.1690.10">
    <property type="entry name" value="secretion proteins EscU"/>
    <property type="match status" value="1"/>
</dbReference>
<dbReference type="GO" id="GO:0005886">
    <property type="term" value="C:plasma membrane"/>
    <property type="evidence" value="ECO:0007669"/>
    <property type="project" value="TreeGrafter"/>
</dbReference>
<feature type="transmembrane region" description="Helical" evidence="3">
    <location>
        <begin position="192"/>
        <end position="215"/>
    </location>
</feature>
<evidence type="ECO:0000313" key="4">
    <source>
        <dbReference type="EMBL" id="RBI84631.1"/>
    </source>
</evidence>
<feature type="compositionally biased region" description="Basic and acidic residues" evidence="2">
    <location>
        <begin position="8"/>
        <end position="29"/>
    </location>
</feature>
<dbReference type="Proteomes" id="UP000253370">
    <property type="component" value="Unassembled WGS sequence"/>
</dbReference>
<evidence type="ECO:0000313" key="5">
    <source>
        <dbReference type="Proteomes" id="UP000253370"/>
    </source>
</evidence>
<dbReference type="InterPro" id="IPR006135">
    <property type="entry name" value="T3SS_substrate_exporter"/>
</dbReference>
<sequence length="364" mass="39220">MDQGAEEGSDKPHEPTERKLEQARRRGEVPRSADIGAAAAYGGLLVAAVAGGAWSVGEVGSALATLVAQADRLAPLFFEGTPSAPTGGLLTALAPPLALWFGVPALAVIGAVVAQRSFTVAPDKLKPKASRLSVIANARNKFGRNGLFEFAKSFAKLLVISAVLAAFLAARLDHVLTSVMTAPGPASAAMARLMIEFLALVTAVAGVMGALDYFWQRAEHRRRNRMSHKELRDEMKESEGDPWLKQERRARAEAIASNRMLRDVPGADVVVVNPHHFAVALRWSRAPGAAPVCVAKGTDEVARRIREIAEEHGVPLYRDAPTARALHAEVPLGREIPPDHYRAVAAAIRFAEDMRRRARARGRR</sequence>
<dbReference type="PRINTS" id="PR00950">
    <property type="entry name" value="TYPE3IMSPROT"/>
</dbReference>
<reference evidence="4 5" key="1">
    <citation type="submission" date="2018-07" db="EMBL/GenBank/DDBJ databases">
        <title>Rhodosalinus sp. strain E84T genomic sequence and assembly.</title>
        <authorList>
            <person name="Liu Z.-W."/>
            <person name="Lu D.-C."/>
        </authorList>
    </citation>
    <scope>NUCLEOTIDE SEQUENCE [LARGE SCALE GENOMIC DNA]</scope>
    <source>
        <strain evidence="4 5">E84</strain>
    </source>
</reference>
<protein>
    <submittedName>
        <fullName evidence="4">Flagellar biosynthesis protein FlhB</fullName>
    </submittedName>
</protein>
<proteinExistence type="inferred from homology"/>
<organism evidence="4 5">
    <name type="scientific">Rhodosalinus halophilus</name>
    <dbReference type="NCBI Taxonomy" id="2259333"/>
    <lineage>
        <taxon>Bacteria</taxon>
        <taxon>Pseudomonadati</taxon>
        <taxon>Pseudomonadota</taxon>
        <taxon>Alphaproteobacteria</taxon>
        <taxon>Rhodobacterales</taxon>
        <taxon>Paracoccaceae</taxon>
        <taxon>Rhodosalinus</taxon>
    </lineage>
</organism>
<comment type="caution">
    <text evidence="4">The sequence shown here is derived from an EMBL/GenBank/DDBJ whole genome shotgun (WGS) entry which is preliminary data.</text>
</comment>
<evidence type="ECO:0000256" key="1">
    <source>
        <dbReference type="ARBA" id="ARBA00010690"/>
    </source>
</evidence>
<keyword evidence="3" id="KW-0812">Transmembrane</keyword>
<dbReference type="RefSeq" id="WP_113289670.1">
    <property type="nucleotide sequence ID" value="NZ_QNTQ01000010.1"/>
</dbReference>
<comment type="similarity">
    <text evidence="1">Belongs to the type III secretion exporter family.</text>
</comment>
<keyword evidence="4" id="KW-0966">Cell projection</keyword>
<dbReference type="AlphaFoldDB" id="A0A365U920"/>
<dbReference type="SUPFAM" id="SSF160544">
    <property type="entry name" value="EscU C-terminal domain-like"/>
    <property type="match status" value="1"/>
</dbReference>
<feature type="transmembrane region" description="Helical" evidence="3">
    <location>
        <begin position="97"/>
        <end position="118"/>
    </location>
</feature>
<dbReference type="OrthoDB" id="9807950at2"/>
<keyword evidence="3" id="KW-0472">Membrane</keyword>